<dbReference type="PROSITE" id="PS51257">
    <property type="entry name" value="PROKAR_LIPOPROTEIN"/>
    <property type="match status" value="1"/>
</dbReference>
<reference evidence="2 3" key="1">
    <citation type="submission" date="2017-04" db="EMBL/GenBank/DDBJ databases">
        <authorList>
            <person name="Afonso C.L."/>
            <person name="Miller P.J."/>
            <person name="Scott M.A."/>
            <person name="Spackman E."/>
            <person name="Goraichik I."/>
            <person name="Dimitrov K.M."/>
            <person name="Suarez D.L."/>
            <person name="Swayne D.E."/>
        </authorList>
    </citation>
    <scope>NUCLEOTIDE SEQUENCE [LARGE SCALE GENOMIC DNA]</scope>
    <source>
        <strain evidence="2 3">DSM 21164</strain>
    </source>
</reference>
<gene>
    <name evidence="2" type="ORF">SAMN05660703_2184</name>
</gene>
<sequence>MKTLFKNLASLSLLIVALLFASCQSEFEELPTVEDQTTITATSSTAELIIQTSANDGSYDNIVDGSSCIAIQFPYTVEVNGLEITIDSVEDLKVIEKIFDQLDDDEDILDIIFPITITLSDFTEVVIANVNQLKEIAEDCVEGGDDDDIECIDFVFPLTFYTFDINKQKTGSVVVENDRQLRRFFHDLGDDDVVSLEFPVKLELYDGSKITVNTHAELANAIRSAKDSCDEDDDNDYNDDDFNKERLDNYLMECPFIVREVKRNNESQTDQYFEYVMNFKENGEVKVYDRQGNILTGTWNTTAGENRVKLTLSFDTLVDFTLEWLVYELEEGKIKLYAGDGDRIIMKKYCDVIANIPDRLRTILKECNWEIAKVFVNGTSVERLLGYDFKFKANNVVTLSKDGIVSEGTWMIQTNDQGVVVMAITMGSEQDLNFEWPLVDLADERLKFGIPGTGYELILERDCETSGTECSEGYIAQLIQNCKWKITDEEGNFFQDLKIDFSNMNIHVHNPNDTVVDEGNWAINGNVLKFNDLSMTLANYIGEWTVIECGDGFFKLKRGEEIIVLTKMC</sequence>
<proteinExistence type="predicted"/>
<keyword evidence="3" id="KW-1185">Reference proteome</keyword>
<evidence type="ECO:0008006" key="4">
    <source>
        <dbReference type="Google" id="ProtNLM"/>
    </source>
</evidence>
<organism evidence="2 3">
    <name type="scientific">Cellulophaga tyrosinoxydans</name>
    <dbReference type="NCBI Taxonomy" id="504486"/>
    <lineage>
        <taxon>Bacteria</taxon>
        <taxon>Pseudomonadati</taxon>
        <taxon>Bacteroidota</taxon>
        <taxon>Flavobacteriia</taxon>
        <taxon>Flavobacteriales</taxon>
        <taxon>Flavobacteriaceae</taxon>
        <taxon>Cellulophaga</taxon>
    </lineage>
</organism>
<protein>
    <recommendedName>
        <fullName evidence="4">Lipocalin-like domain-containing protein</fullName>
    </recommendedName>
</protein>
<dbReference type="OrthoDB" id="832379at2"/>
<evidence type="ECO:0000256" key="1">
    <source>
        <dbReference type="SAM" id="SignalP"/>
    </source>
</evidence>
<feature type="chain" id="PRO_5012935714" description="Lipocalin-like domain-containing protein" evidence="1">
    <location>
        <begin position="22"/>
        <end position="569"/>
    </location>
</feature>
<feature type="signal peptide" evidence="1">
    <location>
        <begin position="1"/>
        <end position="21"/>
    </location>
</feature>
<dbReference type="AlphaFoldDB" id="A0A1W2ARN4"/>
<dbReference type="RefSeq" id="WP_143312516.1">
    <property type="nucleotide sequence ID" value="NZ_FWXO01000003.1"/>
</dbReference>
<dbReference type="STRING" id="504486.SAMN05660703_2184"/>
<dbReference type="Proteomes" id="UP000192360">
    <property type="component" value="Unassembled WGS sequence"/>
</dbReference>
<dbReference type="EMBL" id="FWXO01000003">
    <property type="protein sequence ID" value="SMC63366.1"/>
    <property type="molecule type" value="Genomic_DNA"/>
</dbReference>
<name>A0A1W2ARN4_9FLAO</name>
<keyword evidence="1" id="KW-0732">Signal</keyword>
<evidence type="ECO:0000313" key="3">
    <source>
        <dbReference type="Proteomes" id="UP000192360"/>
    </source>
</evidence>
<accession>A0A1W2ARN4</accession>
<evidence type="ECO:0000313" key="2">
    <source>
        <dbReference type="EMBL" id="SMC63366.1"/>
    </source>
</evidence>